<dbReference type="GO" id="GO:0016874">
    <property type="term" value="F:ligase activity"/>
    <property type="evidence" value="ECO:0007669"/>
    <property type="project" value="UniProtKB-KW"/>
</dbReference>
<keyword evidence="14" id="KW-1185">Reference proteome</keyword>
<evidence type="ECO:0000256" key="1">
    <source>
        <dbReference type="ARBA" id="ARBA00001947"/>
    </source>
</evidence>
<evidence type="ECO:0000256" key="8">
    <source>
        <dbReference type="ARBA" id="ARBA00022917"/>
    </source>
</evidence>
<dbReference type="CDD" id="cd00672">
    <property type="entry name" value="CysRS_core"/>
    <property type="match status" value="1"/>
</dbReference>
<dbReference type="Pfam" id="PF01406">
    <property type="entry name" value="tRNA-synt_1e"/>
    <property type="match status" value="1"/>
</dbReference>
<organism evidence="13 14">
    <name type="scientific">Fragariocoptes setiger</name>
    <dbReference type="NCBI Taxonomy" id="1670756"/>
    <lineage>
        <taxon>Eukaryota</taxon>
        <taxon>Metazoa</taxon>
        <taxon>Ecdysozoa</taxon>
        <taxon>Arthropoda</taxon>
        <taxon>Chelicerata</taxon>
        <taxon>Arachnida</taxon>
        <taxon>Acari</taxon>
        <taxon>Acariformes</taxon>
        <taxon>Trombidiformes</taxon>
        <taxon>Prostigmata</taxon>
        <taxon>Eupodina</taxon>
        <taxon>Eriophyoidea</taxon>
        <taxon>Phytoptidae</taxon>
        <taxon>Fragariocoptes</taxon>
    </lineage>
</organism>
<dbReference type="EMBL" id="JAIFTH010000060">
    <property type="protein sequence ID" value="KAG9510887.1"/>
    <property type="molecule type" value="Genomic_DNA"/>
</dbReference>
<dbReference type="PANTHER" id="PTHR10890:SF3">
    <property type="entry name" value="CYSTEINE--TRNA LIGASE, CYTOPLASMIC"/>
    <property type="match status" value="1"/>
</dbReference>
<evidence type="ECO:0000256" key="4">
    <source>
        <dbReference type="ARBA" id="ARBA00022723"/>
    </source>
</evidence>
<reference evidence="13 14" key="1">
    <citation type="submission" date="2020-10" db="EMBL/GenBank/DDBJ databases">
        <authorList>
            <person name="Klimov P.B."/>
            <person name="Dyachkov S.M."/>
            <person name="Chetverikov P.E."/>
        </authorList>
    </citation>
    <scope>NUCLEOTIDE SEQUENCE [LARGE SCALE GENOMIC DNA]</scope>
    <source>
        <strain evidence="13">BMOC 18-1129-001#AD2665</strain>
        <tissue evidence="13">Entire mites</tissue>
    </source>
</reference>
<evidence type="ECO:0000256" key="11">
    <source>
        <dbReference type="SAM" id="MobiDB-lite"/>
    </source>
</evidence>
<evidence type="ECO:0000256" key="3">
    <source>
        <dbReference type="ARBA" id="ARBA00022598"/>
    </source>
</evidence>
<dbReference type="InterPro" id="IPR014729">
    <property type="entry name" value="Rossmann-like_a/b/a_fold"/>
</dbReference>
<comment type="caution">
    <text evidence="13">The sequence shown here is derived from an EMBL/GenBank/DDBJ whole genome shotgun (WGS) entry which is preliminary data.</text>
</comment>
<dbReference type="NCBIfam" id="TIGR00435">
    <property type="entry name" value="cysS"/>
    <property type="match status" value="1"/>
</dbReference>
<gene>
    <name evidence="13" type="primary">CARS</name>
    <name evidence="13" type="ORF">GZH46_00562</name>
</gene>
<dbReference type="Proteomes" id="UP000825002">
    <property type="component" value="Unassembled WGS sequence"/>
</dbReference>
<feature type="compositionally biased region" description="Basic and acidic residues" evidence="11">
    <location>
        <begin position="696"/>
        <end position="719"/>
    </location>
</feature>
<evidence type="ECO:0000259" key="12">
    <source>
        <dbReference type="Pfam" id="PF01406"/>
    </source>
</evidence>
<feature type="compositionally biased region" description="Basic and acidic residues" evidence="11">
    <location>
        <begin position="666"/>
        <end position="677"/>
    </location>
</feature>
<dbReference type="InterPro" id="IPR024909">
    <property type="entry name" value="Cys-tRNA/MSH_ligase"/>
</dbReference>
<feature type="domain" description="tRNA synthetases class I catalytic" evidence="12">
    <location>
        <begin position="23"/>
        <end position="445"/>
    </location>
</feature>
<protein>
    <recommendedName>
        <fullName evidence="2">cysteine--tRNA ligase</fullName>
        <ecNumber evidence="2">6.1.1.16</ecNumber>
    </recommendedName>
    <alternativeName>
        <fullName evidence="10">Cysteinyl-tRNA synthetase</fullName>
    </alternativeName>
</protein>
<keyword evidence="6" id="KW-0862">Zinc</keyword>
<keyword evidence="8" id="KW-0648">Protein biosynthesis</keyword>
<keyword evidence="9" id="KW-0030">Aminoacyl-tRNA synthetase</keyword>
<evidence type="ECO:0000256" key="7">
    <source>
        <dbReference type="ARBA" id="ARBA00022840"/>
    </source>
</evidence>
<evidence type="ECO:0000256" key="9">
    <source>
        <dbReference type="ARBA" id="ARBA00023146"/>
    </source>
</evidence>
<dbReference type="PANTHER" id="PTHR10890">
    <property type="entry name" value="CYSTEINYL-TRNA SYNTHETASE"/>
    <property type="match status" value="1"/>
</dbReference>
<keyword evidence="5" id="KW-0547">Nucleotide-binding</keyword>
<sequence>MARPPNRNKLVVYNSLTGHKDPFEPVNPDCVKWYSCGPTVYDLAHLGHARSYLAFDIMRRLLEDYFGYNVLYVMNITDIDDKIIKRARSWYLFHEWVREHIEAYNSGGLNTKRISATIENATSNLISVLETVNDKAKKGMLEGVLNKSKSATEQLGQFFVTSEGATDNQKQLEEILEKFRDLIADSLDKQSGHTITDLAIFKRLAEFYEREFHSDMAKLNIKPPSVITRVSDYIDETVDYIKRIEDNGYAYRANGSVYFDTEKFRSHTDVSGKQLFTYPKLRPDAFGHRDCLDEGEGELSSAGNEKISQNNFALWKNSKQGEPRWPTAFGEGRPGWHIECSVMAHATLGESLDIHSGGEDLKFPHHDNEIAQADAHYNTGKDWVRYFLHSGHLTISGCKMSKSLKNFITIRDALQQHTARQLRLLFLLHGWNDQLDYSPDTMKESLSFEKTFTEFFLNTIDKLRCENSRTEPRKWKPSDDGLINELANLRVKVDESFCDSFNTRLALISFRESIGKCNKQMDDCHPGPVLKIALFVQNILVLLGCDYSATKLESHIDVVSAGNELAFGGDDKFATQVAYVLADFRGKIREQCKKQSPPCDCKLSVAQLKLCDELRDQILPEVGIRFEDKEINGESHTAVKIIDRETALREREQLRQAKLERERMKELKEHAKAEKKQQQQSDAKNLLSPSEMFRSQTDRFSRFDDNGLPTHDFEGKKISDSQRKKLLRLYKEREKKFQKH</sequence>
<feature type="region of interest" description="Disordered" evidence="11">
    <location>
        <begin position="666"/>
        <end position="719"/>
    </location>
</feature>
<proteinExistence type="inferred from homology"/>
<comment type="cofactor">
    <cofactor evidence="1">
        <name>Zn(2+)</name>
        <dbReference type="ChEBI" id="CHEBI:29105"/>
    </cofactor>
</comment>
<evidence type="ECO:0000256" key="10">
    <source>
        <dbReference type="ARBA" id="ARBA00031499"/>
    </source>
</evidence>
<dbReference type="InterPro" id="IPR032678">
    <property type="entry name" value="tRNA-synt_1_cat_dom"/>
</dbReference>
<dbReference type="InterPro" id="IPR015803">
    <property type="entry name" value="Cys-tRNA-ligase"/>
</dbReference>
<evidence type="ECO:0000313" key="14">
    <source>
        <dbReference type="Proteomes" id="UP000825002"/>
    </source>
</evidence>
<feature type="non-terminal residue" evidence="13">
    <location>
        <position position="1"/>
    </location>
</feature>
<evidence type="ECO:0000313" key="13">
    <source>
        <dbReference type="EMBL" id="KAG9510887.1"/>
    </source>
</evidence>
<accession>A0ABQ7SBX5</accession>
<keyword evidence="7" id="KW-0067">ATP-binding</keyword>
<evidence type="ECO:0000256" key="2">
    <source>
        <dbReference type="ARBA" id="ARBA00012832"/>
    </source>
</evidence>
<name>A0ABQ7SBX5_9ACAR</name>
<dbReference type="EC" id="6.1.1.16" evidence="2"/>
<keyword evidence="3 13" id="KW-0436">Ligase</keyword>
<dbReference type="PRINTS" id="PR00983">
    <property type="entry name" value="TRNASYNTHCYS"/>
</dbReference>
<dbReference type="SUPFAM" id="SSF52374">
    <property type="entry name" value="Nucleotidylyl transferase"/>
    <property type="match status" value="1"/>
</dbReference>
<dbReference type="Gene3D" id="3.40.50.620">
    <property type="entry name" value="HUPs"/>
    <property type="match status" value="2"/>
</dbReference>
<keyword evidence="4" id="KW-0479">Metal-binding</keyword>
<evidence type="ECO:0000256" key="6">
    <source>
        <dbReference type="ARBA" id="ARBA00022833"/>
    </source>
</evidence>
<evidence type="ECO:0000256" key="5">
    <source>
        <dbReference type="ARBA" id="ARBA00022741"/>
    </source>
</evidence>
<dbReference type="HAMAP" id="MF_00041">
    <property type="entry name" value="Cys_tRNA_synth"/>
    <property type="match status" value="1"/>
</dbReference>